<name>A0A397ZC13_BRACM</name>
<evidence type="ECO:0000313" key="3">
    <source>
        <dbReference type="Proteomes" id="UP000264353"/>
    </source>
</evidence>
<organism evidence="2 3">
    <name type="scientific">Brassica campestris</name>
    <name type="common">Field mustard</name>
    <dbReference type="NCBI Taxonomy" id="3711"/>
    <lineage>
        <taxon>Eukaryota</taxon>
        <taxon>Viridiplantae</taxon>
        <taxon>Streptophyta</taxon>
        <taxon>Embryophyta</taxon>
        <taxon>Tracheophyta</taxon>
        <taxon>Spermatophyta</taxon>
        <taxon>Magnoliopsida</taxon>
        <taxon>eudicotyledons</taxon>
        <taxon>Gunneridae</taxon>
        <taxon>Pentapetalae</taxon>
        <taxon>rosids</taxon>
        <taxon>malvids</taxon>
        <taxon>Brassicales</taxon>
        <taxon>Brassicaceae</taxon>
        <taxon>Brassiceae</taxon>
        <taxon>Brassica</taxon>
    </lineage>
</organism>
<protein>
    <submittedName>
        <fullName evidence="2">Uncharacterized protein</fullName>
    </submittedName>
</protein>
<evidence type="ECO:0000313" key="2">
    <source>
        <dbReference type="EMBL" id="RID60880.1"/>
    </source>
</evidence>
<feature type="region of interest" description="Disordered" evidence="1">
    <location>
        <begin position="1"/>
        <end position="147"/>
    </location>
</feature>
<dbReference type="Proteomes" id="UP000264353">
    <property type="component" value="Chromosome A5"/>
</dbReference>
<evidence type="ECO:0000256" key="1">
    <source>
        <dbReference type="SAM" id="MobiDB-lite"/>
    </source>
</evidence>
<feature type="compositionally biased region" description="Basic residues" evidence="1">
    <location>
        <begin position="1"/>
        <end position="19"/>
    </location>
</feature>
<accession>A0A397ZC13</accession>
<proteinExistence type="predicted"/>
<dbReference type="AlphaFoldDB" id="A0A397ZC13"/>
<sequence length="215" mass="25567">MGRPKSKKPGRKQTNKKQKKKDDEVEFICTLKAGETLEEPVQQEEKEQEKEQEEEEEQEEETEQEQEEEKEQEEEEEQVEENEQEQEEEKEQEEEEEQVEENEQEQEEEEEQEKENVEEPEGEVELTEEPEVSCSRKRKRGPTMMRDLAKDPNTRVHVDFTFMGEPYGPGSVKLSSYLGPLVREHVPVTLENWRKLTDEVKTVLWKSVQVRVCIQ</sequence>
<dbReference type="EMBL" id="CM010632">
    <property type="protein sequence ID" value="RID60880.1"/>
    <property type="molecule type" value="Genomic_DNA"/>
</dbReference>
<reference evidence="2 3" key="1">
    <citation type="submission" date="2018-06" db="EMBL/GenBank/DDBJ databases">
        <title>WGS assembly of Brassica rapa FPsc.</title>
        <authorList>
            <person name="Bowman J."/>
            <person name="Kohchi T."/>
            <person name="Yamato K."/>
            <person name="Jenkins J."/>
            <person name="Shu S."/>
            <person name="Ishizaki K."/>
            <person name="Yamaoka S."/>
            <person name="Nishihama R."/>
            <person name="Nakamura Y."/>
            <person name="Berger F."/>
            <person name="Adam C."/>
            <person name="Aki S."/>
            <person name="Althoff F."/>
            <person name="Araki T."/>
            <person name="Arteaga-Vazquez M."/>
            <person name="Balasubrmanian S."/>
            <person name="Bauer D."/>
            <person name="Boehm C."/>
            <person name="Briginshaw L."/>
            <person name="Caballero-Perez J."/>
            <person name="Catarino B."/>
            <person name="Chen F."/>
            <person name="Chiyoda S."/>
            <person name="Chovatia M."/>
            <person name="Davies K."/>
            <person name="Delmans M."/>
            <person name="Demura T."/>
            <person name="Dierschke T."/>
            <person name="Dolan L."/>
            <person name="Dorantes-Acosta A."/>
            <person name="Eklund D."/>
            <person name="Florent S."/>
            <person name="Flores-Sandoval E."/>
            <person name="Fujiyama A."/>
            <person name="Fukuzawa H."/>
            <person name="Galik B."/>
            <person name="Grimanelli D."/>
            <person name="Grimwood J."/>
            <person name="Grossniklaus U."/>
            <person name="Hamada T."/>
            <person name="Haseloff J."/>
            <person name="Hetherington A."/>
            <person name="Higo A."/>
            <person name="Hirakawa Y."/>
            <person name="Hundley H."/>
            <person name="Ikeda Y."/>
            <person name="Inoue K."/>
            <person name="Inoue S."/>
            <person name="Ishida S."/>
            <person name="Jia Q."/>
            <person name="Kakita M."/>
            <person name="Kanazawa T."/>
            <person name="Kawai Y."/>
            <person name="Kawashima T."/>
            <person name="Kennedy M."/>
            <person name="Kinose K."/>
            <person name="Kinoshita T."/>
            <person name="Kohara Y."/>
            <person name="Koide E."/>
            <person name="Komatsu K."/>
            <person name="Kopischke S."/>
            <person name="Kubo M."/>
            <person name="Kyozuka J."/>
            <person name="Lagercrantz U."/>
            <person name="Lin S."/>
            <person name="Lindquist E."/>
            <person name="Lipzen A."/>
            <person name="Lu C."/>
            <person name="Luna E."/>
            <person name="Martienssen R."/>
            <person name="Minamino N."/>
            <person name="Mizutani M."/>
            <person name="Mizutani M."/>
            <person name="Mochizuki N."/>
            <person name="Monte I."/>
            <person name="Mosher R."/>
            <person name="Nagasaki H."/>
            <person name="Nakagami H."/>
            <person name="Naramoto S."/>
            <person name="Nishitani K."/>
            <person name="Ohtani M."/>
            <person name="Okamoto T."/>
            <person name="Okumura M."/>
            <person name="Phillips J."/>
            <person name="Pollak B."/>
            <person name="Reinders A."/>
            <person name="Roevekamp M."/>
            <person name="Sano R."/>
            <person name="Sawa S."/>
            <person name="Schmid M."/>
            <person name="Shirakawa M."/>
            <person name="Solano R."/>
            <person name="Spunde A."/>
            <person name="Suetsugu N."/>
            <person name="Sugano S."/>
            <person name="Sugiyama A."/>
            <person name="Sun R."/>
            <person name="Suzuki Y."/>
            <person name="Takenaka M."/>
            <person name="Takezawa D."/>
            <person name="Tomogane H."/>
            <person name="Tsuzuki M."/>
            <person name="Ueda T."/>
            <person name="Umeda M."/>
            <person name="Ward J."/>
            <person name="Watanabe Y."/>
            <person name="Yazaki K."/>
            <person name="Yokoyama R."/>
            <person name="Yoshitake Y."/>
            <person name="Yotsui I."/>
            <person name="Zachgo S."/>
            <person name="Schmutz J."/>
        </authorList>
    </citation>
    <scope>NUCLEOTIDE SEQUENCE [LARGE SCALE GENOMIC DNA]</scope>
    <source>
        <strain evidence="3">cv. B-3</strain>
    </source>
</reference>
<feature type="compositionally biased region" description="Acidic residues" evidence="1">
    <location>
        <begin position="50"/>
        <end position="131"/>
    </location>
</feature>
<gene>
    <name evidence="2" type="ORF">BRARA_E00072</name>
</gene>